<name>A0ABU1ZBN6_9BURK</name>
<keyword evidence="2" id="KW-0732">Signal</keyword>
<organism evidence="3 4">
    <name type="scientific">Pelomonas aquatica</name>
    <dbReference type="NCBI Taxonomy" id="431058"/>
    <lineage>
        <taxon>Bacteria</taxon>
        <taxon>Pseudomonadati</taxon>
        <taxon>Pseudomonadota</taxon>
        <taxon>Betaproteobacteria</taxon>
        <taxon>Burkholderiales</taxon>
        <taxon>Sphaerotilaceae</taxon>
        <taxon>Roseateles</taxon>
    </lineage>
</organism>
<keyword evidence="4" id="KW-1185">Reference proteome</keyword>
<evidence type="ECO:0000313" key="3">
    <source>
        <dbReference type="EMBL" id="MDR7298040.1"/>
    </source>
</evidence>
<proteinExistence type="predicted"/>
<gene>
    <name evidence="3" type="ORF">J2X16_003389</name>
</gene>
<dbReference type="EMBL" id="JAVDXQ010000004">
    <property type="protein sequence ID" value="MDR7298040.1"/>
    <property type="molecule type" value="Genomic_DNA"/>
</dbReference>
<reference evidence="3 4" key="1">
    <citation type="submission" date="2023-07" db="EMBL/GenBank/DDBJ databases">
        <title>Sorghum-associated microbial communities from plants grown in Nebraska, USA.</title>
        <authorList>
            <person name="Schachtman D."/>
        </authorList>
    </citation>
    <scope>NUCLEOTIDE SEQUENCE [LARGE SCALE GENOMIC DNA]</scope>
    <source>
        <strain evidence="3 4">BE310</strain>
    </source>
</reference>
<dbReference type="PROSITE" id="PS51257">
    <property type="entry name" value="PROKAR_LIPOPROTEIN"/>
    <property type="match status" value="1"/>
</dbReference>
<evidence type="ECO:0000256" key="2">
    <source>
        <dbReference type="SAM" id="SignalP"/>
    </source>
</evidence>
<feature type="signal peptide" evidence="2">
    <location>
        <begin position="1"/>
        <end position="18"/>
    </location>
</feature>
<dbReference type="RefSeq" id="WP_310346887.1">
    <property type="nucleotide sequence ID" value="NZ_JAVDXQ010000004.1"/>
</dbReference>
<evidence type="ECO:0000313" key="4">
    <source>
        <dbReference type="Proteomes" id="UP001180536"/>
    </source>
</evidence>
<comment type="caution">
    <text evidence="3">The sequence shown here is derived from an EMBL/GenBank/DDBJ whole genome shotgun (WGS) entry which is preliminary data.</text>
</comment>
<feature type="region of interest" description="Disordered" evidence="1">
    <location>
        <begin position="20"/>
        <end position="40"/>
    </location>
</feature>
<dbReference type="Proteomes" id="UP001180536">
    <property type="component" value="Unassembled WGS sequence"/>
</dbReference>
<evidence type="ECO:0000256" key="1">
    <source>
        <dbReference type="SAM" id="MobiDB-lite"/>
    </source>
</evidence>
<protein>
    <submittedName>
        <fullName evidence="3">ABC-type glycerol-3-phosphate transport system substrate-binding protein</fullName>
    </submittedName>
</protein>
<sequence length="85" mass="8347">MNSRKTAALATGAALVLAACGGGDDDAHTPPPPPVATAVPDSAVASSTALVGYLKGQQADDETSEALTLPSVDVSASETEEPQAL</sequence>
<feature type="region of interest" description="Disordered" evidence="1">
    <location>
        <begin position="56"/>
        <end position="85"/>
    </location>
</feature>
<feature type="chain" id="PRO_5045842977" evidence="2">
    <location>
        <begin position="19"/>
        <end position="85"/>
    </location>
</feature>
<accession>A0ABU1ZBN6</accession>